<feature type="transmembrane region" description="Helical" evidence="8">
    <location>
        <begin position="228"/>
        <end position="247"/>
    </location>
</feature>
<comment type="caution">
    <text evidence="10">The sequence shown here is derived from an EMBL/GenBank/DDBJ whole genome shotgun (WGS) entry which is preliminary data.</text>
</comment>
<dbReference type="SUPFAM" id="SSF103473">
    <property type="entry name" value="MFS general substrate transporter"/>
    <property type="match status" value="1"/>
</dbReference>
<feature type="transmembrane region" description="Helical" evidence="8">
    <location>
        <begin position="83"/>
        <end position="104"/>
    </location>
</feature>
<reference evidence="11" key="1">
    <citation type="submission" date="2023-07" db="EMBL/GenBank/DDBJ databases">
        <title>30 novel species of actinomycetes from the DSMZ collection.</title>
        <authorList>
            <person name="Nouioui I."/>
        </authorList>
    </citation>
    <scope>NUCLEOTIDE SEQUENCE [LARGE SCALE GENOMIC DNA]</scope>
    <source>
        <strain evidence="11">DSM 45834</strain>
    </source>
</reference>
<evidence type="ECO:0000259" key="9">
    <source>
        <dbReference type="PROSITE" id="PS50850"/>
    </source>
</evidence>
<feature type="transmembrane region" description="Helical" evidence="8">
    <location>
        <begin position="350"/>
        <end position="372"/>
    </location>
</feature>
<evidence type="ECO:0000256" key="3">
    <source>
        <dbReference type="ARBA" id="ARBA00022475"/>
    </source>
</evidence>
<evidence type="ECO:0000313" key="10">
    <source>
        <dbReference type="EMBL" id="MDT0351989.1"/>
    </source>
</evidence>
<keyword evidence="4 8" id="KW-0812">Transmembrane</keyword>
<dbReference type="InterPro" id="IPR010290">
    <property type="entry name" value="TM_effector"/>
</dbReference>
<organism evidence="10 11">
    <name type="scientific">Pseudonocardia charpentierae</name>
    <dbReference type="NCBI Taxonomy" id="3075545"/>
    <lineage>
        <taxon>Bacteria</taxon>
        <taxon>Bacillati</taxon>
        <taxon>Actinomycetota</taxon>
        <taxon>Actinomycetes</taxon>
        <taxon>Pseudonocardiales</taxon>
        <taxon>Pseudonocardiaceae</taxon>
        <taxon>Pseudonocardia</taxon>
    </lineage>
</organism>
<comment type="subcellular location">
    <subcellularLocation>
        <location evidence="1">Cell membrane</location>
        <topology evidence="1">Multi-pass membrane protein</topology>
    </subcellularLocation>
</comment>
<dbReference type="Pfam" id="PF05977">
    <property type="entry name" value="MFS_3"/>
    <property type="match status" value="1"/>
</dbReference>
<keyword evidence="5 8" id="KW-1133">Transmembrane helix</keyword>
<feature type="transmembrane region" description="Helical" evidence="8">
    <location>
        <begin position="259"/>
        <end position="280"/>
    </location>
</feature>
<keyword evidence="6 8" id="KW-0472">Membrane</keyword>
<dbReference type="RefSeq" id="WP_311558499.1">
    <property type="nucleotide sequence ID" value="NZ_JAVREJ010000016.1"/>
</dbReference>
<dbReference type="Gene3D" id="1.20.1250.20">
    <property type="entry name" value="MFS general substrate transporter like domains"/>
    <property type="match status" value="1"/>
</dbReference>
<proteinExistence type="predicted"/>
<evidence type="ECO:0000256" key="4">
    <source>
        <dbReference type="ARBA" id="ARBA00022692"/>
    </source>
</evidence>
<evidence type="ECO:0000256" key="7">
    <source>
        <dbReference type="SAM" id="MobiDB-lite"/>
    </source>
</evidence>
<feature type="transmembrane region" description="Helical" evidence="8">
    <location>
        <begin position="110"/>
        <end position="130"/>
    </location>
</feature>
<dbReference type="InterPro" id="IPR036259">
    <property type="entry name" value="MFS_trans_sf"/>
</dbReference>
<dbReference type="Proteomes" id="UP001183202">
    <property type="component" value="Unassembled WGS sequence"/>
</dbReference>
<evidence type="ECO:0000256" key="8">
    <source>
        <dbReference type="SAM" id="Phobius"/>
    </source>
</evidence>
<gene>
    <name evidence="10" type="ORF">RM445_20890</name>
</gene>
<evidence type="ECO:0000256" key="6">
    <source>
        <dbReference type="ARBA" id="ARBA00023136"/>
    </source>
</evidence>
<feature type="domain" description="Major facilitator superfamily (MFS) profile" evidence="9">
    <location>
        <begin position="1"/>
        <end position="404"/>
    </location>
</feature>
<evidence type="ECO:0000256" key="1">
    <source>
        <dbReference type="ARBA" id="ARBA00004651"/>
    </source>
</evidence>
<feature type="transmembrane region" description="Helical" evidence="8">
    <location>
        <begin position="51"/>
        <end position="71"/>
    </location>
</feature>
<feature type="transmembrane region" description="Helical" evidence="8">
    <location>
        <begin position="378"/>
        <end position="397"/>
    </location>
</feature>
<dbReference type="CDD" id="cd06173">
    <property type="entry name" value="MFS_MefA_like"/>
    <property type="match status" value="1"/>
</dbReference>
<keyword evidence="2" id="KW-0813">Transport</keyword>
<dbReference type="PANTHER" id="PTHR23513:SF11">
    <property type="entry name" value="STAPHYLOFERRIN A TRANSPORTER"/>
    <property type="match status" value="1"/>
</dbReference>
<name>A0ABU2NFH6_9PSEU</name>
<dbReference type="PANTHER" id="PTHR23513">
    <property type="entry name" value="INTEGRAL MEMBRANE EFFLUX PROTEIN-RELATED"/>
    <property type="match status" value="1"/>
</dbReference>
<dbReference type="InterPro" id="IPR020846">
    <property type="entry name" value="MFS_dom"/>
</dbReference>
<accession>A0ABU2NFH6</accession>
<dbReference type="PROSITE" id="PS50850">
    <property type="entry name" value="MFS"/>
    <property type="match status" value="1"/>
</dbReference>
<feature type="transmembrane region" description="Helical" evidence="8">
    <location>
        <begin position="316"/>
        <end position="338"/>
    </location>
</feature>
<feature type="transmembrane region" description="Helical" evidence="8">
    <location>
        <begin position="292"/>
        <end position="310"/>
    </location>
</feature>
<evidence type="ECO:0000256" key="5">
    <source>
        <dbReference type="ARBA" id="ARBA00022989"/>
    </source>
</evidence>
<evidence type="ECO:0000313" key="11">
    <source>
        <dbReference type="Proteomes" id="UP001183202"/>
    </source>
</evidence>
<dbReference type="EMBL" id="JAVREJ010000016">
    <property type="protein sequence ID" value="MDT0351989.1"/>
    <property type="molecule type" value="Genomic_DNA"/>
</dbReference>
<feature type="region of interest" description="Disordered" evidence="7">
    <location>
        <begin position="510"/>
        <end position="530"/>
    </location>
</feature>
<sequence length="530" mass="55228">MASTPAPGSAWAPLRLHAMFRALWIAQFASNVGTWMQTVGAQWLLIDRSPLLVSLVQTASSLPIVLLALPAGAWADVVDRRRLLLGAQGAMFVAAAALAAVTFLGMTSPALILGLTFALGCGNAIAAPSWQAIQPDLVDRALLPQAAALNGLNMNLARAVGPALGGVVVAAVGPGWVFALNAVSFVGIMIVVTCWRAPAPVGTGPPERLVEALRAGGRYVRHSRIVRLLLYRAVLFIPAASAVWALLPVVAAARLGLGAGGYGLLLGMVGIGAVGGALVIPRIRAAVGSARLVTGAMVVTAAAFAVVAAVENAIVVGVALLPVGAAWISVMSSLNSGLQLALPNWVRARGLAYYLVVFQGAQAVAAVVWGVVADATSVTTALLAAAVVLAVGAVAGLRSPMPDTTTLDRTPSAHWPAPQLIFIPEATDGPVLVTLTYDVPTENAEAFTDAMRLVGRSRRRTGALRWELFRDGGDPRRFVESYLVGTWAEHLRQHEGRLTGADRRFEEQAERYTSGEPQVAHLFPPASGAR</sequence>
<feature type="transmembrane region" description="Helical" evidence="8">
    <location>
        <begin position="22"/>
        <end position="45"/>
    </location>
</feature>
<keyword evidence="3" id="KW-1003">Cell membrane</keyword>
<keyword evidence="11" id="KW-1185">Reference proteome</keyword>
<evidence type="ECO:0000256" key="2">
    <source>
        <dbReference type="ARBA" id="ARBA00022448"/>
    </source>
</evidence>
<protein>
    <submittedName>
        <fullName evidence="10">MFS transporter</fullName>
    </submittedName>
</protein>